<name>A0A939PIJ2_9ACTN</name>
<dbReference type="Proteomes" id="UP000669179">
    <property type="component" value="Unassembled WGS sequence"/>
</dbReference>
<dbReference type="PANTHER" id="PTHR11533">
    <property type="entry name" value="PROTEASE M1 ZINC METALLOPROTEASE"/>
    <property type="match status" value="1"/>
</dbReference>
<protein>
    <recommendedName>
        <fullName evidence="5">Aminopeptidase N</fullName>
        <ecNumber evidence="4">3.4.11.2</ecNumber>
    </recommendedName>
    <alternativeName>
        <fullName evidence="11">Alanine aminopeptidase</fullName>
    </alternativeName>
    <alternativeName>
        <fullName evidence="12">Lysyl aminopeptidase</fullName>
    </alternativeName>
</protein>
<dbReference type="EC" id="3.4.11.2" evidence="4"/>
<dbReference type="Gene3D" id="1.10.390.10">
    <property type="entry name" value="Neutral Protease Domain 2"/>
    <property type="match status" value="1"/>
</dbReference>
<keyword evidence="7" id="KW-0479">Metal-binding</keyword>
<evidence type="ECO:0000256" key="5">
    <source>
        <dbReference type="ARBA" id="ARBA00015611"/>
    </source>
</evidence>
<dbReference type="InterPro" id="IPR014782">
    <property type="entry name" value="Peptidase_M1_dom"/>
</dbReference>
<evidence type="ECO:0000256" key="7">
    <source>
        <dbReference type="ARBA" id="ARBA00022723"/>
    </source>
</evidence>
<dbReference type="AlphaFoldDB" id="A0A939PIJ2"/>
<evidence type="ECO:0000313" key="16">
    <source>
        <dbReference type="EMBL" id="MBO2452818.1"/>
    </source>
</evidence>
<sequence>MGISISLLAVGLAASSVSGFTPGAPGVGDPWFPAEGNGGYDVQHYDLDLSYNPQTRRLDGNARIEARATQNLSRFDLDLQQLDVKSVRVNGRSVSFRRDGQELVITPGRGLPKGSAFVVHVAYGGEPKPIGGGAPHGFIPTDDGAVVQSVGDAASTWFPSNDHPSDKASYGFTVRVPKGLSVVANGRLVSRRSEGGTTTFRWVERDPMATYLATIDIGRWQIKTGRTPGGIPAYAAVDPRLDMGFYWDNTLKITDLWAKKFGRYPFDSTGAIATKATYNGKELPFSEETQTRPVYSGVHSSATIAHELAHQWFGDSVSMKSWNEIWLNEGFATFAAWYWDEVKGGKSARQQARDTYNAYPAESGFWKVVVADARVPDQDSGARVYLGGAMVLQLLRERLGDERFFKVLRAWTGEHRHGNATSREFAERASRVSGQDLSGFFRTWVFSPGKPPIGA</sequence>
<evidence type="ECO:0000256" key="8">
    <source>
        <dbReference type="ARBA" id="ARBA00022801"/>
    </source>
</evidence>
<evidence type="ECO:0000256" key="3">
    <source>
        <dbReference type="ARBA" id="ARBA00010136"/>
    </source>
</evidence>
<dbReference type="GO" id="GO:0008270">
    <property type="term" value="F:zinc ion binding"/>
    <property type="evidence" value="ECO:0007669"/>
    <property type="project" value="InterPro"/>
</dbReference>
<evidence type="ECO:0000259" key="15">
    <source>
        <dbReference type="Pfam" id="PF17900"/>
    </source>
</evidence>
<dbReference type="RefSeq" id="WP_208260827.1">
    <property type="nucleotide sequence ID" value="NZ_JAGEOJ010000017.1"/>
</dbReference>
<dbReference type="InterPro" id="IPR050344">
    <property type="entry name" value="Peptidase_M1_aminopeptidases"/>
</dbReference>
<keyword evidence="10" id="KW-0482">Metalloprotease</keyword>
<dbReference type="SUPFAM" id="SSF55486">
    <property type="entry name" value="Metalloproteases ('zincins'), catalytic domain"/>
    <property type="match status" value="1"/>
</dbReference>
<dbReference type="Pfam" id="PF01433">
    <property type="entry name" value="Peptidase_M1"/>
    <property type="match status" value="1"/>
</dbReference>
<dbReference type="Gene3D" id="2.60.40.1730">
    <property type="entry name" value="tricorn interacting facor f3 domain"/>
    <property type="match status" value="1"/>
</dbReference>
<evidence type="ECO:0000259" key="14">
    <source>
        <dbReference type="Pfam" id="PF01433"/>
    </source>
</evidence>
<keyword evidence="13" id="KW-0732">Signal</keyword>
<feature type="domain" description="Peptidase M1 membrane alanine aminopeptidase" evidence="14">
    <location>
        <begin position="301"/>
        <end position="444"/>
    </location>
</feature>
<dbReference type="InterPro" id="IPR042097">
    <property type="entry name" value="Aminopeptidase_N-like_N_sf"/>
</dbReference>
<keyword evidence="9" id="KW-0862">Zinc</keyword>
<dbReference type="PRINTS" id="PR00756">
    <property type="entry name" value="ALADIPTASE"/>
</dbReference>
<organism evidence="16 17">
    <name type="scientific">Actinomadura barringtoniae</name>
    <dbReference type="NCBI Taxonomy" id="1427535"/>
    <lineage>
        <taxon>Bacteria</taxon>
        <taxon>Bacillati</taxon>
        <taxon>Actinomycetota</taxon>
        <taxon>Actinomycetes</taxon>
        <taxon>Streptosporangiales</taxon>
        <taxon>Thermomonosporaceae</taxon>
        <taxon>Actinomadura</taxon>
    </lineage>
</organism>
<gene>
    <name evidence="16" type="ORF">J4573_37400</name>
</gene>
<reference evidence="16" key="1">
    <citation type="submission" date="2021-03" db="EMBL/GenBank/DDBJ databases">
        <authorList>
            <person name="Kanchanasin P."/>
            <person name="Saeng-In P."/>
            <person name="Phongsopitanun W."/>
            <person name="Yuki M."/>
            <person name="Kudo T."/>
            <person name="Ohkuma M."/>
            <person name="Tanasupawat S."/>
        </authorList>
    </citation>
    <scope>NUCLEOTIDE SEQUENCE</scope>
    <source>
        <strain evidence="16">GKU 128</strain>
    </source>
</reference>
<evidence type="ECO:0000256" key="1">
    <source>
        <dbReference type="ARBA" id="ARBA00000098"/>
    </source>
</evidence>
<evidence type="ECO:0000256" key="10">
    <source>
        <dbReference type="ARBA" id="ARBA00023049"/>
    </source>
</evidence>
<feature type="chain" id="PRO_5038603635" description="Aminopeptidase N" evidence="13">
    <location>
        <begin position="20"/>
        <end position="455"/>
    </location>
</feature>
<evidence type="ECO:0000256" key="13">
    <source>
        <dbReference type="SAM" id="SignalP"/>
    </source>
</evidence>
<dbReference type="InterPro" id="IPR045357">
    <property type="entry name" value="Aminopeptidase_N-like_N"/>
</dbReference>
<dbReference type="InterPro" id="IPR001930">
    <property type="entry name" value="Peptidase_M1"/>
</dbReference>
<dbReference type="GO" id="GO:0006508">
    <property type="term" value="P:proteolysis"/>
    <property type="evidence" value="ECO:0007669"/>
    <property type="project" value="UniProtKB-KW"/>
</dbReference>
<comment type="cofactor">
    <cofactor evidence="2">
        <name>Zn(2+)</name>
        <dbReference type="ChEBI" id="CHEBI:29105"/>
    </cofactor>
</comment>
<dbReference type="InterPro" id="IPR027268">
    <property type="entry name" value="Peptidase_M4/M1_CTD_sf"/>
</dbReference>
<comment type="caution">
    <text evidence="16">The sequence shown here is derived from an EMBL/GenBank/DDBJ whole genome shotgun (WGS) entry which is preliminary data.</text>
</comment>
<dbReference type="SUPFAM" id="SSF63737">
    <property type="entry name" value="Leukotriene A4 hydrolase N-terminal domain"/>
    <property type="match status" value="1"/>
</dbReference>
<evidence type="ECO:0000256" key="9">
    <source>
        <dbReference type="ARBA" id="ARBA00022833"/>
    </source>
</evidence>
<proteinExistence type="inferred from homology"/>
<dbReference type="PANTHER" id="PTHR11533:SF297">
    <property type="entry name" value="AMINOPEPTIDASE N"/>
    <property type="match status" value="1"/>
</dbReference>
<evidence type="ECO:0000256" key="4">
    <source>
        <dbReference type="ARBA" id="ARBA00012564"/>
    </source>
</evidence>
<comment type="similarity">
    <text evidence="3">Belongs to the peptidase M1 family.</text>
</comment>
<comment type="catalytic activity">
    <reaction evidence="1">
        <text>Release of an N-terminal amino acid, Xaa-|-Yaa- from a peptide, amide or arylamide. Xaa is preferably Ala, but may be most amino acids including Pro (slow action). When a terminal hydrophobic residue is followed by a prolyl residue, the two may be released as an intact Xaa-Pro dipeptide.</text>
        <dbReference type="EC" id="3.4.11.2"/>
    </reaction>
</comment>
<keyword evidence="8" id="KW-0378">Hydrolase</keyword>
<feature type="signal peptide" evidence="13">
    <location>
        <begin position="1"/>
        <end position="19"/>
    </location>
</feature>
<evidence type="ECO:0000256" key="11">
    <source>
        <dbReference type="ARBA" id="ARBA00029811"/>
    </source>
</evidence>
<dbReference type="EMBL" id="JAGEOJ010000017">
    <property type="protein sequence ID" value="MBO2452818.1"/>
    <property type="molecule type" value="Genomic_DNA"/>
</dbReference>
<keyword evidence="6" id="KW-0645">Protease</keyword>
<evidence type="ECO:0000256" key="12">
    <source>
        <dbReference type="ARBA" id="ARBA00031533"/>
    </source>
</evidence>
<feature type="domain" description="Aminopeptidase N-like N-terminal" evidence="15">
    <location>
        <begin position="43"/>
        <end position="212"/>
    </location>
</feature>
<evidence type="ECO:0000256" key="2">
    <source>
        <dbReference type="ARBA" id="ARBA00001947"/>
    </source>
</evidence>
<dbReference type="CDD" id="cd09603">
    <property type="entry name" value="M1_APN_like"/>
    <property type="match status" value="1"/>
</dbReference>
<dbReference type="GO" id="GO:0016285">
    <property type="term" value="F:alanyl aminopeptidase activity"/>
    <property type="evidence" value="ECO:0007669"/>
    <property type="project" value="UniProtKB-EC"/>
</dbReference>
<evidence type="ECO:0000256" key="6">
    <source>
        <dbReference type="ARBA" id="ARBA00022670"/>
    </source>
</evidence>
<keyword evidence="17" id="KW-1185">Reference proteome</keyword>
<evidence type="ECO:0000313" key="17">
    <source>
        <dbReference type="Proteomes" id="UP000669179"/>
    </source>
</evidence>
<dbReference type="GO" id="GO:0008237">
    <property type="term" value="F:metallopeptidase activity"/>
    <property type="evidence" value="ECO:0007669"/>
    <property type="project" value="UniProtKB-KW"/>
</dbReference>
<accession>A0A939PIJ2</accession>
<dbReference type="Pfam" id="PF17900">
    <property type="entry name" value="Peptidase_M1_N"/>
    <property type="match status" value="1"/>
</dbReference>